<dbReference type="InterPro" id="IPR036390">
    <property type="entry name" value="WH_DNA-bd_sf"/>
</dbReference>
<dbReference type="AlphaFoldDB" id="F8AYI1"/>
<dbReference type="eggNOG" id="COG0735">
    <property type="taxonomic scope" value="Bacteria"/>
</dbReference>
<dbReference type="GO" id="GO:1900376">
    <property type="term" value="P:regulation of secondary metabolite biosynthetic process"/>
    <property type="evidence" value="ECO:0007669"/>
    <property type="project" value="TreeGrafter"/>
</dbReference>
<dbReference type="InterPro" id="IPR036388">
    <property type="entry name" value="WH-like_DNA-bd_sf"/>
</dbReference>
<keyword evidence="6" id="KW-0804">Transcription</keyword>
<keyword evidence="4" id="KW-0805">Transcription regulation</keyword>
<name>F8AYI1_9ACTN</name>
<dbReference type="EMBL" id="CP002801">
    <property type="protein sequence ID" value="AEH10493.1"/>
    <property type="molecule type" value="Genomic_DNA"/>
</dbReference>
<dbReference type="STRING" id="656024.FsymDg_3185"/>
<comment type="similarity">
    <text evidence="1">Belongs to the Fur family.</text>
</comment>
<dbReference type="Gene3D" id="1.10.10.10">
    <property type="entry name" value="Winged helix-like DNA-binding domain superfamily/Winged helix DNA-binding domain"/>
    <property type="match status" value="1"/>
</dbReference>
<feature type="binding site" evidence="7">
    <location>
        <position position="175"/>
    </location>
    <ligand>
        <name>Zn(2+)</name>
        <dbReference type="ChEBI" id="CHEBI:29105"/>
    </ligand>
</feature>
<evidence type="ECO:0000313" key="9">
    <source>
        <dbReference type="EMBL" id="AEH10493.1"/>
    </source>
</evidence>
<reference evidence="9 10" key="1">
    <citation type="submission" date="2011-05" db="EMBL/GenBank/DDBJ databases">
        <title>Complete sequence of chromosome of Frankia symbiont of Datisca glomerata.</title>
        <authorList>
            <consortium name="US DOE Joint Genome Institute"/>
            <person name="Lucas S."/>
            <person name="Han J."/>
            <person name="Lapidus A."/>
            <person name="Cheng J.-F."/>
            <person name="Goodwin L."/>
            <person name="Pitluck S."/>
            <person name="Peters L."/>
            <person name="Mikhailova N."/>
            <person name="Chertkov O."/>
            <person name="Teshima H."/>
            <person name="Han C."/>
            <person name="Tapia R."/>
            <person name="Land M."/>
            <person name="Hauser L."/>
            <person name="Kyrpides N."/>
            <person name="Ivanova N."/>
            <person name="Pagani I."/>
            <person name="Berry A."/>
            <person name="Pawlowski K."/>
            <person name="Persson T."/>
            <person name="Vanden Heuvel B."/>
            <person name="Benson D."/>
            <person name="Woyke T."/>
        </authorList>
    </citation>
    <scope>NUCLEOTIDE SEQUENCE [LARGE SCALE GENOMIC DNA]</scope>
    <source>
        <strain evidence="10">4085684</strain>
    </source>
</reference>
<dbReference type="GO" id="GO:0008270">
    <property type="term" value="F:zinc ion binding"/>
    <property type="evidence" value="ECO:0007669"/>
    <property type="project" value="TreeGrafter"/>
</dbReference>
<sequence>MRLVLKGVDRSKIQSRPAMTKRHKTIADGLLGQGVSTNGIGRDSIGCDMDGQQALRLTPQRRAVLEVLQTAHNHPTAAEVYDRVREVAPGIGAATVYRSLGLLVQAGQALELSLGNGTAARYDGNTSRHDHLVCDRCGQAVDIDLPSPVEMMVDELAHSTGFAITGYDLQLRGLCPSCRPGG</sequence>
<keyword evidence="10" id="KW-1185">Reference proteome</keyword>
<evidence type="ECO:0000256" key="3">
    <source>
        <dbReference type="ARBA" id="ARBA00022833"/>
    </source>
</evidence>
<dbReference type="PANTHER" id="PTHR33202:SF7">
    <property type="entry name" value="FERRIC UPTAKE REGULATION PROTEIN"/>
    <property type="match status" value="1"/>
</dbReference>
<keyword evidence="7" id="KW-0479">Metal-binding</keyword>
<keyword evidence="2" id="KW-0678">Repressor</keyword>
<dbReference type="SUPFAM" id="SSF46785">
    <property type="entry name" value="Winged helix' DNA-binding domain"/>
    <property type="match status" value="1"/>
</dbReference>
<dbReference type="KEGG" id="fsy:FsymDg_3185"/>
<feature type="binding site" evidence="8">
    <location>
        <position position="150"/>
    </location>
    <ligand>
        <name>Fe cation</name>
        <dbReference type="ChEBI" id="CHEBI:24875"/>
    </ligand>
</feature>
<feature type="binding site" evidence="7">
    <location>
        <position position="137"/>
    </location>
    <ligand>
        <name>Zn(2+)</name>
        <dbReference type="ChEBI" id="CHEBI:29105"/>
    </ligand>
</feature>
<comment type="cofactor">
    <cofactor evidence="7">
        <name>Zn(2+)</name>
        <dbReference type="ChEBI" id="CHEBI:29105"/>
    </cofactor>
    <text evidence="7">Binds 1 zinc ion per subunit.</text>
</comment>
<dbReference type="Gene3D" id="3.30.1490.190">
    <property type="match status" value="1"/>
</dbReference>
<keyword evidence="3 7" id="KW-0862">Zinc</keyword>
<dbReference type="InterPro" id="IPR043135">
    <property type="entry name" value="Fur_C"/>
</dbReference>
<evidence type="ECO:0000313" key="10">
    <source>
        <dbReference type="Proteomes" id="UP000001549"/>
    </source>
</evidence>
<dbReference type="InterPro" id="IPR002481">
    <property type="entry name" value="FUR"/>
</dbReference>
<evidence type="ECO:0000256" key="1">
    <source>
        <dbReference type="ARBA" id="ARBA00007957"/>
    </source>
</evidence>
<feature type="binding site" evidence="7">
    <location>
        <position position="134"/>
    </location>
    <ligand>
        <name>Zn(2+)</name>
        <dbReference type="ChEBI" id="CHEBI:29105"/>
    </ligand>
</feature>
<feature type="binding site" evidence="7">
    <location>
        <position position="178"/>
    </location>
    <ligand>
        <name>Zn(2+)</name>
        <dbReference type="ChEBI" id="CHEBI:29105"/>
    </ligand>
</feature>
<keyword evidence="5" id="KW-0238">DNA-binding</keyword>
<dbReference type="HOGENOM" id="CLU_096072_4_2_11"/>
<dbReference type="GO" id="GO:0000976">
    <property type="term" value="F:transcription cis-regulatory region binding"/>
    <property type="evidence" value="ECO:0007669"/>
    <property type="project" value="TreeGrafter"/>
</dbReference>
<evidence type="ECO:0000256" key="5">
    <source>
        <dbReference type="ARBA" id="ARBA00023125"/>
    </source>
</evidence>
<evidence type="ECO:0000256" key="2">
    <source>
        <dbReference type="ARBA" id="ARBA00022491"/>
    </source>
</evidence>
<evidence type="ECO:0000256" key="7">
    <source>
        <dbReference type="PIRSR" id="PIRSR602481-1"/>
    </source>
</evidence>
<feature type="binding site" evidence="8">
    <location>
        <position position="130"/>
    </location>
    <ligand>
        <name>Fe cation</name>
        <dbReference type="ChEBI" id="CHEBI:24875"/>
    </ligand>
</feature>
<dbReference type="Pfam" id="PF01475">
    <property type="entry name" value="FUR"/>
    <property type="match status" value="1"/>
</dbReference>
<dbReference type="PANTHER" id="PTHR33202">
    <property type="entry name" value="ZINC UPTAKE REGULATION PROTEIN"/>
    <property type="match status" value="1"/>
</dbReference>
<comment type="cofactor">
    <cofactor evidence="8">
        <name>Mn(2+)</name>
        <dbReference type="ChEBI" id="CHEBI:29035"/>
    </cofactor>
    <cofactor evidence="8">
        <name>Fe(2+)</name>
        <dbReference type="ChEBI" id="CHEBI:29033"/>
    </cofactor>
    <text evidence="8">Binds 1 Mn(2+) or Fe(2+) ion per subunit.</text>
</comment>
<evidence type="ECO:0000256" key="4">
    <source>
        <dbReference type="ARBA" id="ARBA00023015"/>
    </source>
</evidence>
<protein>
    <submittedName>
        <fullName evidence="9">Ferric uptake regulator, Fur family</fullName>
    </submittedName>
</protein>
<gene>
    <name evidence="9" type="ordered locus">FsymDg_3185</name>
</gene>
<evidence type="ECO:0000256" key="8">
    <source>
        <dbReference type="PIRSR" id="PIRSR602481-2"/>
    </source>
</evidence>
<proteinExistence type="inferred from homology"/>
<dbReference type="Proteomes" id="UP000001549">
    <property type="component" value="Chromosome"/>
</dbReference>
<dbReference type="GO" id="GO:0003700">
    <property type="term" value="F:DNA-binding transcription factor activity"/>
    <property type="evidence" value="ECO:0007669"/>
    <property type="project" value="InterPro"/>
</dbReference>
<keyword evidence="8" id="KW-0408">Iron</keyword>
<evidence type="ECO:0000256" key="6">
    <source>
        <dbReference type="ARBA" id="ARBA00023163"/>
    </source>
</evidence>
<accession>F8AYI1</accession>
<dbReference type="CDD" id="cd07153">
    <property type="entry name" value="Fur_like"/>
    <property type="match status" value="1"/>
</dbReference>
<dbReference type="GO" id="GO:0045892">
    <property type="term" value="P:negative regulation of DNA-templated transcription"/>
    <property type="evidence" value="ECO:0007669"/>
    <property type="project" value="TreeGrafter"/>
</dbReference>
<organism evidence="9 10">
    <name type="scientific">Candidatus Protofrankia datiscae</name>
    <dbReference type="NCBI Taxonomy" id="2716812"/>
    <lineage>
        <taxon>Bacteria</taxon>
        <taxon>Bacillati</taxon>
        <taxon>Actinomycetota</taxon>
        <taxon>Actinomycetes</taxon>
        <taxon>Frankiales</taxon>
        <taxon>Frankiaceae</taxon>
        <taxon>Protofrankia</taxon>
    </lineage>
</organism>